<reference evidence="2 3" key="1">
    <citation type="submission" date="2023-03" db="EMBL/GenBank/DDBJ databases">
        <title>WGS of Gossypium arboreum.</title>
        <authorList>
            <person name="Yu D."/>
        </authorList>
    </citation>
    <scope>NUCLEOTIDE SEQUENCE [LARGE SCALE GENOMIC DNA]</scope>
    <source>
        <tissue evidence="2">Leaf</tissue>
    </source>
</reference>
<dbReference type="Proteomes" id="UP001358586">
    <property type="component" value="Chromosome 1"/>
</dbReference>
<evidence type="ECO:0000313" key="3">
    <source>
        <dbReference type="Proteomes" id="UP001358586"/>
    </source>
</evidence>
<name>A0ABR0R643_GOSAR</name>
<feature type="region of interest" description="Disordered" evidence="1">
    <location>
        <begin position="70"/>
        <end position="96"/>
    </location>
</feature>
<gene>
    <name evidence="2" type="ORF">PVK06_002885</name>
</gene>
<organism evidence="2 3">
    <name type="scientific">Gossypium arboreum</name>
    <name type="common">Tree cotton</name>
    <name type="synonym">Gossypium nanking</name>
    <dbReference type="NCBI Taxonomy" id="29729"/>
    <lineage>
        <taxon>Eukaryota</taxon>
        <taxon>Viridiplantae</taxon>
        <taxon>Streptophyta</taxon>
        <taxon>Embryophyta</taxon>
        <taxon>Tracheophyta</taxon>
        <taxon>Spermatophyta</taxon>
        <taxon>Magnoliopsida</taxon>
        <taxon>eudicotyledons</taxon>
        <taxon>Gunneridae</taxon>
        <taxon>Pentapetalae</taxon>
        <taxon>rosids</taxon>
        <taxon>malvids</taxon>
        <taxon>Malvales</taxon>
        <taxon>Malvaceae</taxon>
        <taxon>Malvoideae</taxon>
        <taxon>Gossypium</taxon>
    </lineage>
</organism>
<sequence>MAGWEGATYDTRIFLDAIRHPKYKFPYPLNNILKGKVILDHIEDCNIIYLNFVEVDLYLVKKRAYENITDPEDVHDGESDDGDDVESNNLGGYEME</sequence>
<keyword evidence="3" id="KW-1185">Reference proteome</keyword>
<proteinExistence type="predicted"/>
<evidence type="ECO:0000256" key="1">
    <source>
        <dbReference type="SAM" id="MobiDB-lite"/>
    </source>
</evidence>
<comment type="caution">
    <text evidence="2">The sequence shown here is derived from an EMBL/GenBank/DDBJ whole genome shotgun (WGS) entry which is preliminary data.</text>
</comment>
<protein>
    <submittedName>
        <fullName evidence="2">Uncharacterized protein</fullName>
    </submittedName>
</protein>
<evidence type="ECO:0000313" key="2">
    <source>
        <dbReference type="EMBL" id="KAK5846592.1"/>
    </source>
</evidence>
<accession>A0ABR0R643</accession>
<dbReference type="EMBL" id="JARKNE010000001">
    <property type="protein sequence ID" value="KAK5846592.1"/>
    <property type="molecule type" value="Genomic_DNA"/>
</dbReference>